<accession>A0ABQ3PB24</accession>
<dbReference type="PANTHER" id="PTHR44196:SF2">
    <property type="entry name" value="SHORT-CHAIN DEHYDROGENASE-RELATED"/>
    <property type="match status" value="1"/>
</dbReference>
<dbReference type="InterPro" id="IPR002347">
    <property type="entry name" value="SDR_fam"/>
</dbReference>
<dbReference type="PRINTS" id="PR00080">
    <property type="entry name" value="SDRFAMILY"/>
</dbReference>
<evidence type="ECO:0000256" key="1">
    <source>
        <dbReference type="ARBA" id="ARBA00006484"/>
    </source>
</evidence>
<evidence type="ECO:0000256" key="3">
    <source>
        <dbReference type="RuleBase" id="RU000363"/>
    </source>
</evidence>
<dbReference type="PROSITE" id="PS00061">
    <property type="entry name" value="ADH_SHORT"/>
    <property type="match status" value="1"/>
</dbReference>
<gene>
    <name evidence="4" type="ORF">Shyd_35880</name>
</gene>
<dbReference type="PIRSF" id="PIRSF000126">
    <property type="entry name" value="11-beta-HSD1"/>
    <property type="match status" value="1"/>
</dbReference>
<evidence type="ECO:0000313" key="4">
    <source>
        <dbReference type="EMBL" id="GHI22217.1"/>
    </source>
</evidence>
<dbReference type="Proteomes" id="UP001052739">
    <property type="component" value="Unassembled WGS sequence"/>
</dbReference>
<dbReference type="Pfam" id="PF00106">
    <property type="entry name" value="adh_short"/>
    <property type="match status" value="1"/>
</dbReference>
<comment type="caution">
    <text evidence="4">The sequence shown here is derived from an EMBL/GenBank/DDBJ whole genome shotgun (WGS) entry which is preliminary data.</text>
</comment>
<evidence type="ECO:0000313" key="5">
    <source>
        <dbReference type="Proteomes" id="UP001052739"/>
    </source>
</evidence>
<dbReference type="Gene3D" id="3.40.50.720">
    <property type="entry name" value="NAD(P)-binding Rossmann-like Domain"/>
    <property type="match status" value="1"/>
</dbReference>
<protein>
    <submittedName>
        <fullName evidence="4">Dehydrogenase</fullName>
    </submittedName>
</protein>
<dbReference type="CDD" id="cd05233">
    <property type="entry name" value="SDR_c"/>
    <property type="match status" value="1"/>
</dbReference>
<sequence length="261" mass="27549">MHRRTALVTGASSGLGEVFARELAARGQDLVLVARRADRLHALAGELTTAHGVVAEVLPADLTRPEQLAEVTRRLAGGPTEVGLLVNNAGVLGRIAPLADQDPDDQAALVDLDVQAAVRLTAAAARAMTRRGDGRIVNVSSMTGFLPVPRGAVYGASKAFLTAFSENVHCETAHLGVHVTAVCPGSVRTGLHQGSGTKGRLGRNLDPLDVVRDALAAVEAGRPLCVPGRDYRLKAGLATALPRALVRRAVLRLWQQERRSR</sequence>
<name>A0ABQ3PB24_9ACTN</name>
<organism evidence="4 5">
    <name type="scientific">Streptomyces hydrogenans</name>
    <dbReference type="NCBI Taxonomy" id="1873719"/>
    <lineage>
        <taxon>Bacteria</taxon>
        <taxon>Bacillati</taxon>
        <taxon>Actinomycetota</taxon>
        <taxon>Actinomycetes</taxon>
        <taxon>Kitasatosporales</taxon>
        <taxon>Streptomycetaceae</taxon>
        <taxon>Streptomyces</taxon>
    </lineage>
</organism>
<dbReference type="SUPFAM" id="SSF51735">
    <property type="entry name" value="NAD(P)-binding Rossmann-fold domains"/>
    <property type="match status" value="1"/>
</dbReference>
<proteinExistence type="inferred from homology"/>
<dbReference type="InterPro" id="IPR036291">
    <property type="entry name" value="NAD(P)-bd_dom_sf"/>
</dbReference>
<dbReference type="EMBL" id="BNDW01000019">
    <property type="protein sequence ID" value="GHI22217.1"/>
    <property type="molecule type" value="Genomic_DNA"/>
</dbReference>
<evidence type="ECO:0000256" key="2">
    <source>
        <dbReference type="ARBA" id="ARBA00023002"/>
    </source>
</evidence>
<reference evidence="4" key="1">
    <citation type="submission" date="2024-05" db="EMBL/GenBank/DDBJ databases">
        <title>Whole genome shotgun sequence of Streptomyces hydrogenans NBRC 13475.</title>
        <authorList>
            <person name="Komaki H."/>
            <person name="Tamura T."/>
        </authorList>
    </citation>
    <scope>NUCLEOTIDE SEQUENCE</scope>
    <source>
        <strain evidence="4">NBRC 13475</strain>
    </source>
</reference>
<dbReference type="InterPro" id="IPR020904">
    <property type="entry name" value="Sc_DH/Rdtase_CS"/>
</dbReference>
<dbReference type="RefSeq" id="WP_043223674.1">
    <property type="nucleotide sequence ID" value="NZ_BNBS01000018.1"/>
</dbReference>
<keyword evidence="5" id="KW-1185">Reference proteome</keyword>
<comment type="similarity">
    <text evidence="1 3">Belongs to the short-chain dehydrogenases/reductases (SDR) family.</text>
</comment>
<dbReference type="PANTHER" id="PTHR44196">
    <property type="entry name" value="DEHYDROGENASE/REDUCTASE SDR FAMILY MEMBER 7B"/>
    <property type="match status" value="1"/>
</dbReference>
<dbReference type="PRINTS" id="PR00081">
    <property type="entry name" value="GDHRDH"/>
</dbReference>
<keyword evidence="2" id="KW-0560">Oxidoreductase</keyword>